<dbReference type="InterPro" id="IPR016169">
    <property type="entry name" value="FAD-bd_PCMH_sub2"/>
</dbReference>
<evidence type="ECO:0000256" key="5">
    <source>
        <dbReference type="ARBA" id="ARBA00023002"/>
    </source>
</evidence>
<dbReference type="InterPro" id="IPR016164">
    <property type="entry name" value="FAD-linked_Oxase-like_C"/>
</dbReference>
<proteinExistence type="inferred from homology"/>
<organism evidence="7 8">
    <name type="scientific">Saccharomonospora azurea NA-128</name>
    <dbReference type="NCBI Taxonomy" id="882081"/>
    <lineage>
        <taxon>Bacteria</taxon>
        <taxon>Bacillati</taxon>
        <taxon>Actinomycetota</taxon>
        <taxon>Actinomycetes</taxon>
        <taxon>Pseudonocardiales</taxon>
        <taxon>Pseudonocardiaceae</taxon>
        <taxon>Saccharomonospora</taxon>
    </lineage>
</organism>
<accession>H8G951</accession>
<dbReference type="Gene3D" id="3.30.43.10">
    <property type="entry name" value="Uridine Diphospho-n-acetylenolpyruvylglucosamine Reductase, domain 2"/>
    <property type="match status" value="1"/>
</dbReference>
<evidence type="ECO:0000256" key="1">
    <source>
        <dbReference type="ARBA" id="ARBA00001974"/>
    </source>
</evidence>
<dbReference type="GO" id="GO:0009690">
    <property type="term" value="P:cytokinin metabolic process"/>
    <property type="evidence" value="ECO:0007669"/>
    <property type="project" value="InterPro"/>
</dbReference>
<dbReference type="Gene3D" id="3.40.462.10">
    <property type="entry name" value="FAD-linked oxidases, C-terminal domain"/>
    <property type="match status" value="1"/>
</dbReference>
<dbReference type="PANTHER" id="PTHR13878">
    <property type="entry name" value="GULONOLACTONE OXIDASE"/>
    <property type="match status" value="1"/>
</dbReference>
<evidence type="ECO:0000259" key="6">
    <source>
        <dbReference type="PROSITE" id="PS51387"/>
    </source>
</evidence>
<dbReference type="RefSeq" id="WP_005443994.1">
    <property type="nucleotide sequence ID" value="NZ_CM001466.1"/>
</dbReference>
<dbReference type="InterPro" id="IPR006094">
    <property type="entry name" value="Oxid_FAD_bind_N"/>
</dbReference>
<dbReference type="HOGENOM" id="CLU_024955_1_1_11"/>
<sequence>MSLAARLSRSAPGPGPLHVSDDEATLARFSRDWGGLVHARPGAVVRPSCAADVAAVLAFASDTGTPVALRGTGHSCFGQSLTEGGVVVDLGGLARVHPGTGREVVADAGASWRRVTESALARGLTPAVLPDYLGLSVGGTLSVGGLGGASHRHGAQTDAVVELEVVTGRGEIVRCSPERDRDLFDAVRAGSGQCGVITRATVGLVTAARSARRRKLYYRDVTAFLADQRTVVDEERFDHVEGRVLREEGAWLYRLDATSYYLLPSDVDEDALLADLSFEASLTETAEYSYGDFCDRMADGERLLRDNGEWYRPHPWLTVFLPDAEVADVVGQALDTVDVGDSDTVLLYPLRADRITTPLLRLPTPATAEEPVWLFGLLTVADPHDPIDLARRLERNATLHELVTAAGGTGYPGSALPRGCVDWTRHVGDAGSAWEAARRRYDPAGVLAAAHSW</sequence>
<dbReference type="Pfam" id="PF01565">
    <property type="entry name" value="FAD_binding_4"/>
    <property type="match status" value="1"/>
</dbReference>
<comment type="similarity">
    <text evidence="2">Belongs to the oxygen-dependent FAD-linked oxidoreductase family.</text>
</comment>
<dbReference type="InterPro" id="IPR016170">
    <property type="entry name" value="Cytok_DH_C_sf"/>
</dbReference>
<reference evidence="7 8" key="1">
    <citation type="journal article" date="2012" name="Stand. Genomic Sci.">
        <title>Genome sequence of the soil bacterium Saccharomonospora azurea type strain (NA-128(T)).</title>
        <authorList>
            <person name="Klenk H.P."/>
            <person name="Held B."/>
            <person name="Lucas S."/>
            <person name="Lapidus A."/>
            <person name="Copeland A."/>
            <person name="Hammon N."/>
            <person name="Pitluck S."/>
            <person name="Goodwin L.A."/>
            <person name="Han C."/>
            <person name="Tapia R."/>
            <person name="Brambilla E.M."/>
            <person name="Potter G."/>
            <person name="Land M."/>
            <person name="Ivanova N."/>
            <person name="Rohde M."/>
            <person name="Goker M."/>
            <person name="Detter J.C."/>
            <person name="Kyrpides N.C."/>
            <person name="Woyke T."/>
        </authorList>
    </citation>
    <scope>NUCLEOTIDE SEQUENCE [LARGE SCALE GENOMIC DNA]</scope>
    <source>
        <strain evidence="7 8">NA-128</strain>
    </source>
</reference>
<keyword evidence="3" id="KW-0285">Flavoprotein</keyword>
<dbReference type="EMBL" id="CM001466">
    <property type="protein sequence ID" value="EHY90532.1"/>
    <property type="molecule type" value="Genomic_DNA"/>
</dbReference>
<dbReference type="Proteomes" id="UP000004705">
    <property type="component" value="Chromosome"/>
</dbReference>
<dbReference type="Gene3D" id="3.30.465.10">
    <property type="match status" value="1"/>
</dbReference>
<dbReference type="SUPFAM" id="SSF56176">
    <property type="entry name" value="FAD-binding/transporter-associated domain-like"/>
    <property type="match status" value="1"/>
</dbReference>
<gene>
    <name evidence="7" type="ORF">SacazDRAFT_03668</name>
</gene>
<dbReference type="Pfam" id="PF09265">
    <property type="entry name" value="Cytokin-bind"/>
    <property type="match status" value="1"/>
</dbReference>
<dbReference type="InterPro" id="IPR016166">
    <property type="entry name" value="FAD-bd_PCMH"/>
</dbReference>
<dbReference type="AlphaFoldDB" id="H8G951"/>
<keyword evidence="4" id="KW-0274">FAD</keyword>
<dbReference type="GO" id="GO:0019139">
    <property type="term" value="F:cytokinin dehydrogenase activity"/>
    <property type="evidence" value="ECO:0007669"/>
    <property type="project" value="InterPro"/>
</dbReference>
<dbReference type="InterPro" id="IPR050432">
    <property type="entry name" value="FAD-linked_Oxidoreductases_BP"/>
</dbReference>
<dbReference type="SUPFAM" id="SSF55103">
    <property type="entry name" value="FAD-linked oxidases, C-terminal domain"/>
    <property type="match status" value="1"/>
</dbReference>
<dbReference type="InterPro" id="IPR016167">
    <property type="entry name" value="FAD-bd_PCMH_sub1"/>
</dbReference>
<keyword evidence="5" id="KW-0560">Oxidoreductase</keyword>
<dbReference type="PANTHER" id="PTHR13878:SF53">
    <property type="entry name" value="CYTOKININ DEHYDROGENASE 6"/>
    <property type="match status" value="1"/>
</dbReference>
<dbReference type="GO" id="GO:0071949">
    <property type="term" value="F:FAD binding"/>
    <property type="evidence" value="ECO:0007669"/>
    <property type="project" value="InterPro"/>
</dbReference>
<dbReference type="PROSITE" id="PS51387">
    <property type="entry name" value="FAD_PCMH"/>
    <property type="match status" value="1"/>
</dbReference>
<dbReference type="InterPro" id="IPR015345">
    <property type="entry name" value="Cytokinin_DH_FAD/cytokin-bd"/>
</dbReference>
<feature type="domain" description="FAD-binding PCMH-type" evidence="6">
    <location>
        <begin position="37"/>
        <end position="207"/>
    </location>
</feature>
<evidence type="ECO:0000256" key="2">
    <source>
        <dbReference type="ARBA" id="ARBA00005466"/>
    </source>
</evidence>
<keyword evidence="8" id="KW-1185">Reference proteome</keyword>
<comment type="cofactor">
    <cofactor evidence="1">
        <name>FAD</name>
        <dbReference type="ChEBI" id="CHEBI:57692"/>
    </cofactor>
</comment>
<evidence type="ECO:0000313" key="8">
    <source>
        <dbReference type="Proteomes" id="UP000004705"/>
    </source>
</evidence>
<dbReference type="PROSITE" id="PS00862">
    <property type="entry name" value="OX2_COVAL_FAD"/>
    <property type="match status" value="1"/>
</dbReference>
<evidence type="ECO:0000256" key="3">
    <source>
        <dbReference type="ARBA" id="ARBA00022630"/>
    </source>
</evidence>
<dbReference type="InterPro" id="IPR036318">
    <property type="entry name" value="FAD-bd_PCMH-like_sf"/>
</dbReference>
<protein>
    <submittedName>
        <fullName evidence="7">FAD/FMN-dependent dehydrogenase</fullName>
    </submittedName>
</protein>
<evidence type="ECO:0000313" key="7">
    <source>
        <dbReference type="EMBL" id="EHY90532.1"/>
    </source>
</evidence>
<evidence type="ECO:0000256" key="4">
    <source>
        <dbReference type="ARBA" id="ARBA00022827"/>
    </source>
</evidence>
<dbReference type="InterPro" id="IPR006093">
    <property type="entry name" value="Oxy_OxRdtase_FAD_BS"/>
</dbReference>
<name>H8G951_9PSEU</name>